<comment type="caution">
    <text evidence="3">The sequence shown here is derived from an EMBL/GenBank/DDBJ whole genome shotgun (WGS) entry which is preliminary data.</text>
</comment>
<evidence type="ECO:0000256" key="2">
    <source>
        <dbReference type="SAM" id="Phobius"/>
    </source>
</evidence>
<keyword evidence="2" id="KW-0472">Membrane</keyword>
<evidence type="ECO:0000256" key="1">
    <source>
        <dbReference type="SAM" id="MobiDB-lite"/>
    </source>
</evidence>
<proteinExistence type="predicted"/>
<dbReference type="Proteomes" id="UP000548304">
    <property type="component" value="Unassembled WGS sequence"/>
</dbReference>
<keyword evidence="4" id="KW-1185">Reference proteome</keyword>
<reference evidence="3 4" key="1">
    <citation type="submission" date="2020-07" db="EMBL/GenBank/DDBJ databases">
        <title>Genomic Encyclopedia of Type Strains, Phase III (KMG-III): the genomes of soil and plant-associated and newly described type strains.</title>
        <authorList>
            <person name="Whitman W."/>
        </authorList>
    </citation>
    <scope>NUCLEOTIDE SEQUENCE [LARGE SCALE GENOMIC DNA]</scope>
    <source>
        <strain evidence="3 4">CECT 8576</strain>
    </source>
</reference>
<protein>
    <submittedName>
        <fullName evidence="3">Uncharacterized protein</fullName>
    </submittedName>
</protein>
<gene>
    <name evidence="3" type="ORF">FHR84_004083</name>
</gene>
<accession>A0A852ZDD5</accession>
<name>A0A852ZDD5_9ACTN</name>
<sequence>MLIEVLVEVGITVFVLLTLLISCAVLAVARPLRPSHKPAASRRGGGRPLFPRGP</sequence>
<feature type="transmembrane region" description="Helical" evidence="2">
    <location>
        <begin position="6"/>
        <end position="29"/>
    </location>
</feature>
<keyword evidence="2" id="KW-0812">Transmembrane</keyword>
<evidence type="ECO:0000313" key="4">
    <source>
        <dbReference type="Proteomes" id="UP000548304"/>
    </source>
</evidence>
<dbReference type="AlphaFoldDB" id="A0A852ZDD5"/>
<feature type="region of interest" description="Disordered" evidence="1">
    <location>
        <begin position="34"/>
        <end position="54"/>
    </location>
</feature>
<organism evidence="3 4">
    <name type="scientific">Actinopolyspora biskrensis</name>
    <dbReference type="NCBI Taxonomy" id="1470178"/>
    <lineage>
        <taxon>Bacteria</taxon>
        <taxon>Bacillati</taxon>
        <taxon>Actinomycetota</taxon>
        <taxon>Actinomycetes</taxon>
        <taxon>Actinopolysporales</taxon>
        <taxon>Actinopolysporaceae</taxon>
        <taxon>Actinopolyspora</taxon>
    </lineage>
</organism>
<evidence type="ECO:0000313" key="3">
    <source>
        <dbReference type="EMBL" id="NYH80717.1"/>
    </source>
</evidence>
<keyword evidence="2" id="KW-1133">Transmembrane helix</keyword>
<dbReference type="EMBL" id="JACBYW010000008">
    <property type="protein sequence ID" value="NYH80717.1"/>
    <property type="molecule type" value="Genomic_DNA"/>
</dbReference>